<name>A0AAV6UBC4_9ARAC</name>
<reference evidence="3 4" key="1">
    <citation type="journal article" date="2022" name="Nat. Ecol. Evol.">
        <title>A masculinizing supergene underlies an exaggerated male reproductive morph in a spider.</title>
        <authorList>
            <person name="Hendrickx F."/>
            <person name="De Corte Z."/>
            <person name="Sonet G."/>
            <person name="Van Belleghem S.M."/>
            <person name="Kostlbacher S."/>
            <person name="Vangestel C."/>
        </authorList>
    </citation>
    <scope>NUCLEOTIDE SEQUENCE [LARGE SCALE GENOMIC DNA]</scope>
    <source>
        <strain evidence="3">W744_W776</strain>
    </source>
</reference>
<organism evidence="3 4">
    <name type="scientific">Oedothorax gibbosus</name>
    <dbReference type="NCBI Taxonomy" id="931172"/>
    <lineage>
        <taxon>Eukaryota</taxon>
        <taxon>Metazoa</taxon>
        <taxon>Ecdysozoa</taxon>
        <taxon>Arthropoda</taxon>
        <taxon>Chelicerata</taxon>
        <taxon>Arachnida</taxon>
        <taxon>Araneae</taxon>
        <taxon>Araneomorphae</taxon>
        <taxon>Entelegynae</taxon>
        <taxon>Araneoidea</taxon>
        <taxon>Linyphiidae</taxon>
        <taxon>Erigoninae</taxon>
        <taxon>Oedothorax</taxon>
    </lineage>
</organism>
<dbReference type="InterPro" id="IPR011333">
    <property type="entry name" value="SKP1/BTB/POZ_sf"/>
</dbReference>
<dbReference type="Pfam" id="PF00651">
    <property type="entry name" value="BTB"/>
    <property type="match status" value="1"/>
</dbReference>
<accession>A0AAV6UBC4</accession>
<gene>
    <name evidence="3" type="ORF">JTE90_004469</name>
</gene>
<keyword evidence="4" id="KW-1185">Reference proteome</keyword>
<dbReference type="Proteomes" id="UP000827092">
    <property type="component" value="Unassembled WGS sequence"/>
</dbReference>
<evidence type="ECO:0000259" key="2">
    <source>
        <dbReference type="PROSITE" id="PS50097"/>
    </source>
</evidence>
<dbReference type="AlphaFoldDB" id="A0AAV6UBC4"/>
<dbReference type="EMBL" id="JAFNEN010000530">
    <property type="protein sequence ID" value="KAG8181158.1"/>
    <property type="molecule type" value="Genomic_DNA"/>
</dbReference>
<dbReference type="CDD" id="cd18186">
    <property type="entry name" value="BTB_POZ_ZBTB_KLHL-like"/>
    <property type="match status" value="1"/>
</dbReference>
<proteinExistence type="predicted"/>
<evidence type="ECO:0000256" key="1">
    <source>
        <dbReference type="SAM" id="MobiDB-lite"/>
    </source>
</evidence>
<feature type="domain" description="BTB" evidence="2">
    <location>
        <begin position="147"/>
        <end position="215"/>
    </location>
</feature>
<dbReference type="InterPro" id="IPR000210">
    <property type="entry name" value="BTB/POZ_dom"/>
</dbReference>
<comment type="caution">
    <text evidence="3">The sequence shown here is derived from an EMBL/GenBank/DDBJ whole genome shotgun (WGS) entry which is preliminary data.</text>
</comment>
<evidence type="ECO:0000313" key="3">
    <source>
        <dbReference type="EMBL" id="KAG8181158.1"/>
    </source>
</evidence>
<sequence length="368" mass="42069">MPKYYLSIPPNSLELPIEKHCMDLLRRKHKSSGNPSIVLVIKSAYPSTCNQPPVYANLGAISSCTKKQNGREEVVSNESDVGVENVGEGKENGKVKKRTEKSTAHTKTYITPGKEQPNHRNFQMTRSDVNLTKKATNKLTNVSRIRPDVTIVIKDREFRLHKKVLCEESSYFSKMMDPNSSRQYTLKLDGKLNTSPDIFHYIMTFLYCGEMEPNKVSTLETICSASRVLGIQRAVDNSLEEISCHRNSLTSALRSYCFRCATNGGKNSHFMYSLTSPCNLASNTHSKTQTFRNESESYWNNTLFTSVRGYYGQRIAMPYYPNHLKALPEKFKKKPTFEYLEYVNMTMIGLYQLNIRTFINFISNKQFG</sequence>
<dbReference type="SUPFAM" id="SSF54695">
    <property type="entry name" value="POZ domain"/>
    <property type="match status" value="1"/>
</dbReference>
<protein>
    <recommendedName>
        <fullName evidence="2">BTB domain-containing protein</fullName>
    </recommendedName>
</protein>
<dbReference type="PROSITE" id="PS50097">
    <property type="entry name" value="BTB"/>
    <property type="match status" value="1"/>
</dbReference>
<dbReference type="Gene3D" id="3.30.710.10">
    <property type="entry name" value="Potassium Channel Kv1.1, Chain A"/>
    <property type="match status" value="1"/>
</dbReference>
<feature type="region of interest" description="Disordered" evidence="1">
    <location>
        <begin position="72"/>
        <end position="102"/>
    </location>
</feature>
<evidence type="ECO:0000313" key="4">
    <source>
        <dbReference type="Proteomes" id="UP000827092"/>
    </source>
</evidence>
<dbReference type="SMART" id="SM00225">
    <property type="entry name" value="BTB"/>
    <property type="match status" value="1"/>
</dbReference>